<evidence type="ECO:0000313" key="1">
    <source>
        <dbReference type="EMBL" id="TZG25879.1"/>
    </source>
</evidence>
<dbReference type="Proteomes" id="UP000322077">
    <property type="component" value="Unassembled WGS sequence"/>
</dbReference>
<keyword evidence="2" id="KW-1185">Reference proteome</keyword>
<dbReference type="AlphaFoldDB" id="A0A5D9C2J3"/>
<proteinExistence type="predicted"/>
<accession>A0A5D9C2J3</accession>
<evidence type="ECO:0000313" key="2">
    <source>
        <dbReference type="Proteomes" id="UP000322077"/>
    </source>
</evidence>
<name>A0A5D9C2J3_9SPHN</name>
<gene>
    <name evidence="1" type="ORF">FYJ91_12935</name>
</gene>
<comment type="caution">
    <text evidence="1">The sequence shown here is derived from an EMBL/GenBank/DDBJ whole genome shotgun (WGS) entry which is preliminary data.</text>
</comment>
<protein>
    <submittedName>
        <fullName evidence="1">Uncharacterized protein</fullName>
    </submittedName>
</protein>
<dbReference type="EMBL" id="VTOU01000003">
    <property type="protein sequence ID" value="TZG25879.1"/>
    <property type="molecule type" value="Genomic_DNA"/>
</dbReference>
<organism evidence="1 2">
    <name type="scientific">Sphingomonas montanisoli</name>
    <dbReference type="NCBI Taxonomy" id="2606412"/>
    <lineage>
        <taxon>Bacteria</taxon>
        <taxon>Pseudomonadati</taxon>
        <taxon>Pseudomonadota</taxon>
        <taxon>Alphaproteobacteria</taxon>
        <taxon>Sphingomonadales</taxon>
        <taxon>Sphingomonadaceae</taxon>
        <taxon>Sphingomonas</taxon>
    </lineage>
</organism>
<dbReference type="RefSeq" id="WP_149522685.1">
    <property type="nucleotide sequence ID" value="NZ_VTOU01000003.1"/>
</dbReference>
<sequence>MQGEADKEWKAEPAQHLRGWWAAGYIYRGQAGTHYGQFVPVYHWPTEYEACAFVDAMRLGSSRVDAKAKATIR</sequence>
<reference evidence="1 2" key="1">
    <citation type="submission" date="2019-08" db="EMBL/GenBank/DDBJ databases">
        <authorList>
            <person name="Wang G."/>
            <person name="Xu Z."/>
        </authorList>
    </citation>
    <scope>NUCLEOTIDE SEQUENCE [LARGE SCALE GENOMIC DNA]</scope>
    <source>
        <strain evidence="1 2">ZX</strain>
    </source>
</reference>